<name>A0AA88RH45_9ASTE</name>
<dbReference type="PANTHER" id="PTHR31175:SF82">
    <property type="entry name" value="AUXIN-RESPONSIVE PROTEIN SAUR65"/>
    <property type="match status" value="1"/>
</dbReference>
<dbReference type="EMBL" id="JAVXUO010001450">
    <property type="protein sequence ID" value="KAK2982205.1"/>
    <property type="molecule type" value="Genomic_DNA"/>
</dbReference>
<protein>
    <submittedName>
        <fullName evidence="2">Uncharacterized protein</fullName>
    </submittedName>
</protein>
<dbReference type="Proteomes" id="UP001187471">
    <property type="component" value="Unassembled WGS sequence"/>
</dbReference>
<comment type="caution">
    <text evidence="2">The sequence shown here is derived from an EMBL/GenBank/DDBJ whole genome shotgun (WGS) entry which is preliminary data.</text>
</comment>
<reference evidence="2" key="1">
    <citation type="submission" date="2022-12" db="EMBL/GenBank/DDBJ databases">
        <title>Draft genome assemblies for two species of Escallonia (Escalloniales).</title>
        <authorList>
            <person name="Chanderbali A."/>
            <person name="Dervinis C."/>
            <person name="Anghel I."/>
            <person name="Soltis D."/>
            <person name="Soltis P."/>
            <person name="Zapata F."/>
        </authorList>
    </citation>
    <scope>NUCLEOTIDE SEQUENCE</scope>
    <source>
        <strain evidence="2">UCBG92.1500</strain>
        <tissue evidence="2">Leaf</tissue>
    </source>
</reference>
<dbReference type="PANTHER" id="PTHR31175">
    <property type="entry name" value="AUXIN-RESPONSIVE FAMILY PROTEIN"/>
    <property type="match status" value="1"/>
</dbReference>
<dbReference type="GO" id="GO:0009733">
    <property type="term" value="P:response to auxin"/>
    <property type="evidence" value="ECO:0007669"/>
    <property type="project" value="InterPro"/>
</dbReference>
<dbReference type="Pfam" id="PF02519">
    <property type="entry name" value="Auxin_inducible"/>
    <property type="match status" value="1"/>
</dbReference>
<organism evidence="2 3">
    <name type="scientific">Escallonia rubra</name>
    <dbReference type="NCBI Taxonomy" id="112253"/>
    <lineage>
        <taxon>Eukaryota</taxon>
        <taxon>Viridiplantae</taxon>
        <taxon>Streptophyta</taxon>
        <taxon>Embryophyta</taxon>
        <taxon>Tracheophyta</taxon>
        <taxon>Spermatophyta</taxon>
        <taxon>Magnoliopsida</taxon>
        <taxon>eudicotyledons</taxon>
        <taxon>Gunneridae</taxon>
        <taxon>Pentapetalae</taxon>
        <taxon>asterids</taxon>
        <taxon>campanulids</taxon>
        <taxon>Escalloniales</taxon>
        <taxon>Escalloniaceae</taxon>
        <taxon>Escallonia</taxon>
    </lineage>
</organism>
<accession>A0AA88RH45</accession>
<dbReference type="AlphaFoldDB" id="A0AA88RH45"/>
<sequence>MSEEEFGLPGDGHITLSCDAFLMEYIISLIQRGVAEHLEKNVLTSVFGSRCMSSSEYDDEHLLTMDISKDFSTSCVVRFWIKAMAYSTNTASHGNTIGPSVDIALHHANDSVKWFVDTLGPKLAARGARKYVTHENEDNLIE</sequence>
<dbReference type="InterPro" id="IPR003676">
    <property type="entry name" value="SAUR_fam"/>
</dbReference>
<gene>
    <name evidence="2" type="ORF">RJ640_024950</name>
</gene>
<proteinExistence type="inferred from homology"/>
<evidence type="ECO:0000313" key="3">
    <source>
        <dbReference type="Proteomes" id="UP001187471"/>
    </source>
</evidence>
<comment type="similarity">
    <text evidence="1">Belongs to the ARG7 family.</text>
</comment>
<evidence type="ECO:0000313" key="2">
    <source>
        <dbReference type="EMBL" id="KAK2982205.1"/>
    </source>
</evidence>
<keyword evidence="3" id="KW-1185">Reference proteome</keyword>
<evidence type="ECO:0000256" key="1">
    <source>
        <dbReference type="ARBA" id="ARBA00006974"/>
    </source>
</evidence>